<dbReference type="PANTHER" id="PTHR12129">
    <property type="entry name" value="HEPARAN SULFATE 2-O-SULFOTRANSFERASE"/>
    <property type="match status" value="1"/>
</dbReference>
<proteinExistence type="inferred from homology"/>
<dbReference type="AlphaFoldDB" id="A0A9C5Z6P6"/>
<evidence type="ECO:0000256" key="9">
    <source>
        <dbReference type="ARBA" id="ARBA00023180"/>
    </source>
</evidence>
<feature type="transmembrane region" description="Helical" evidence="11">
    <location>
        <begin position="20"/>
        <end position="38"/>
    </location>
</feature>
<keyword evidence="3" id="KW-0808">Transferase</keyword>
<evidence type="ECO:0000256" key="1">
    <source>
        <dbReference type="ARBA" id="ARBA00004323"/>
    </source>
</evidence>
<evidence type="ECO:0000313" key="12">
    <source>
        <dbReference type="Proteomes" id="UP000092443"/>
    </source>
</evidence>
<organism evidence="12 13">
    <name type="scientific">Glossina fuscipes</name>
    <dbReference type="NCBI Taxonomy" id="7396"/>
    <lineage>
        <taxon>Eukaryota</taxon>
        <taxon>Metazoa</taxon>
        <taxon>Ecdysozoa</taxon>
        <taxon>Arthropoda</taxon>
        <taxon>Hexapoda</taxon>
        <taxon>Insecta</taxon>
        <taxon>Pterygota</taxon>
        <taxon>Neoptera</taxon>
        <taxon>Endopterygota</taxon>
        <taxon>Diptera</taxon>
        <taxon>Brachycera</taxon>
        <taxon>Muscomorpha</taxon>
        <taxon>Hippoboscoidea</taxon>
        <taxon>Glossinidae</taxon>
        <taxon>Glossina</taxon>
    </lineage>
</organism>
<evidence type="ECO:0000256" key="5">
    <source>
        <dbReference type="ARBA" id="ARBA00022968"/>
    </source>
</evidence>
<dbReference type="Proteomes" id="UP000092443">
    <property type="component" value="Unplaced"/>
</dbReference>
<dbReference type="RefSeq" id="XP_037890504.1">
    <property type="nucleotide sequence ID" value="XM_038034576.1"/>
</dbReference>
<name>A0A9C5Z6P6_9MUSC</name>
<dbReference type="SUPFAM" id="SSF52540">
    <property type="entry name" value="P-loop containing nucleoside triphosphate hydrolases"/>
    <property type="match status" value="1"/>
</dbReference>
<evidence type="ECO:0000313" key="13">
    <source>
        <dbReference type="RefSeq" id="XP_037890504.1"/>
    </source>
</evidence>
<keyword evidence="7" id="KW-0333">Golgi apparatus</keyword>
<dbReference type="FunFam" id="3.40.50.300:FF:001863">
    <property type="entry name" value="Heparan sulfate 2-o-sulfotransferase"/>
    <property type="match status" value="1"/>
</dbReference>
<feature type="region of interest" description="Disordered" evidence="10">
    <location>
        <begin position="70"/>
        <end position="90"/>
    </location>
</feature>
<evidence type="ECO:0000256" key="4">
    <source>
        <dbReference type="ARBA" id="ARBA00022692"/>
    </source>
</evidence>
<reference evidence="13" key="1">
    <citation type="submission" date="2025-08" db="UniProtKB">
        <authorList>
            <consortium name="RefSeq"/>
        </authorList>
    </citation>
    <scope>IDENTIFICATION</scope>
    <source>
        <tissue evidence="13">Whole body pupa</tissue>
    </source>
</reference>
<dbReference type="Gene3D" id="3.40.50.300">
    <property type="entry name" value="P-loop containing nucleotide triphosphate hydrolases"/>
    <property type="match status" value="1"/>
</dbReference>
<evidence type="ECO:0000256" key="2">
    <source>
        <dbReference type="ARBA" id="ARBA00010569"/>
    </source>
</evidence>
<evidence type="ECO:0000256" key="3">
    <source>
        <dbReference type="ARBA" id="ARBA00022679"/>
    </source>
</evidence>
<keyword evidence="6 11" id="KW-1133">Transmembrane helix</keyword>
<dbReference type="InterPro" id="IPR005331">
    <property type="entry name" value="Sulfotransferase"/>
</dbReference>
<dbReference type="GeneID" id="119638021"/>
<comment type="subcellular location">
    <subcellularLocation>
        <location evidence="1">Golgi apparatus membrane</location>
        <topology evidence="1">Single-pass type II membrane protein</topology>
    </subcellularLocation>
</comment>
<dbReference type="GO" id="GO:0008146">
    <property type="term" value="F:sulfotransferase activity"/>
    <property type="evidence" value="ECO:0007669"/>
    <property type="project" value="InterPro"/>
</dbReference>
<sequence length="402" mass="46620">MTLKPEKTFRMRYRKRSVELIALLVISCIFFLFCMHTNKLNSRLKEMEMKLHPSEFSALGLTGDGVGVEVGGSSSGSNSNHLDSSKPDNINTLHRTYQYLKSTGQMQSLNVYDLNNTRKAKMELVFFNRVPKVGSQTFMELLRRLSERNNFQFNRDAVQKVETIRLAEDQQQEMAEVISDLPVPSVFIKHVCYTNFSKFNLPIPIYINVVRDPVERVISWFYYVRAPWYFVERKAAFPDLPLPHPGWLKKDFETCVLSGDQECTYTQGVSVEGIGDHRRQSLFFCGHAYECTPFNTVGALERAKHAVESQYAVVGVLEDLNTTLAVFEKYIPRFFQGVREIYDTSAEYLTKINKNNFKPPVSEKVKDIVRRNFTNEIEFYQFCRQRLHKQYLAAHLAQKHLP</sequence>
<evidence type="ECO:0000256" key="8">
    <source>
        <dbReference type="ARBA" id="ARBA00023136"/>
    </source>
</evidence>
<dbReference type="PANTHER" id="PTHR12129:SF20">
    <property type="entry name" value="HEPARAN SULFATE 2-O-SULFOTRANSFERASE PIPE"/>
    <property type="match status" value="1"/>
</dbReference>
<accession>A0A9C5Z6P6</accession>
<protein>
    <submittedName>
        <fullName evidence="13">Heparan sulfate 2-O-sulfotransferase pipe</fullName>
    </submittedName>
</protein>
<evidence type="ECO:0000256" key="10">
    <source>
        <dbReference type="SAM" id="MobiDB-lite"/>
    </source>
</evidence>
<dbReference type="KEGG" id="gfs:119638021"/>
<dbReference type="InterPro" id="IPR027417">
    <property type="entry name" value="P-loop_NTPase"/>
</dbReference>
<keyword evidence="8 11" id="KW-0472">Membrane</keyword>
<keyword evidence="4 11" id="KW-0812">Transmembrane</keyword>
<evidence type="ECO:0000256" key="7">
    <source>
        <dbReference type="ARBA" id="ARBA00023034"/>
    </source>
</evidence>
<dbReference type="GO" id="GO:0000139">
    <property type="term" value="C:Golgi membrane"/>
    <property type="evidence" value="ECO:0007669"/>
    <property type="project" value="UniProtKB-SubCell"/>
</dbReference>
<keyword evidence="5" id="KW-0735">Signal-anchor</keyword>
<gene>
    <name evidence="13" type="primary">LOC119638021</name>
</gene>
<dbReference type="Pfam" id="PF03567">
    <property type="entry name" value="Sulfotransfer_2"/>
    <property type="match status" value="1"/>
</dbReference>
<keyword evidence="9" id="KW-0325">Glycoprotein</keyword>
<evidence type="ECO:0000256" key="11">
    <source>
        <dbReference type="SAM" id="Phobius"/>
    </source>
</evidence>
<keyword evidence="12" id="KW-1185">Reference proteome</keyword>
<dbReference type="InterPro" id="IPR007734">
    <property type="entry name" value="Heparan_SO4_2-O-STrfase"/>
</dbReference>
<comment type="similarity">
    <text evidence="2">Belongs to the sulfotransferase 3 family.</text>
</comment>
<evidence type="ECO:0000256" key="6">
    <source>
        <dbReference type="ARBA" id="ARBA00022989"/>
    </source>
</evidence>